<dbReference type="SUPFAM" id="SSF82866">
    <property type="entry name" value="Multidrug efflux transporter AcrB transmembrane domain"/>
    <property type="match status" value="2"/>
</dbReference>
<feature type="transmembrane region" description="Helical" evidence="3">
    <location>
        <begin position="873"/>
        <end position="892"/>
    </location>
</feature>
<proteinExistence type="predicted"/>
<feature type="transmembrane region" description="Helical" evidence="3">
    <location>
        <begin position="487"/>
        <end position="514"/>
    </location>
</feature>
<keyword evidence="5" id="KW-1185">Reference proteome</keyword>
<dbReference type="Gene3D" id="3.30.70.1440">
    <property type="entry name" value="Multidrug efflux transporter AcrB pore domain"/>
    <property type="match status" value="1"/>
</dbReference>
<dbReference type="InterPro" id="IPR001036">
    <property type="entry name" value="Acrflvin-R"/>
</dbReference>
<keyword evidence="1" id="KW-0175">Coiled coil</keyword>
<dbReference type="PANTHER" id="PTHR32063:SF0">
    <property type="entry name" value="SWARMING MOTILITY PROTEIN SWRC"/>
    <property type="match status" value="1"/>
</dbReference>
<evidence type="ECO:0000313" key="4">
    <source>
        <dbReference type="EMBL" id="MCF6136547.1"/>
    </source>
</evidence>
<organism evidence="4 5">
    <name type="scientific">Pseudalkalibacillus berkeleyi</name>
    <dbReference type="NCBI Taxonomy" id="1069813"/>
    <lineage>
        <taxon>Bacteria</taxon>
        <taxon>Bacillati</taxon>
        <taxon>Bacillota</taxon>
        <taxon>Bacilli</taxon>
        <taxon>Bacillales</taxon>
        <taxon>Fictibacillaceae</taxon>
        <taxon>Pseudalkalibacillus</taxon>
    </lineage>
</organism>
<accession>A0ABS9GUM7</accession>
<feature type="transmembrane region" description="Helical" evidence="3">
    <location>
        <begin position="356"/>
        <end position="375"/>
    </location>
</feature>
<feature type="transmembrane region" description="Helical" evidence="3">
    <location>
        <begin position="542"/>
        <end position="563"/>
    </location>
</feature>
<keyword evidence="3" id="KW-0472">Membrane</keyword>
<sequence length="1036" mass="112443">MNWLTKLSLKNTVAILILTALVIGGGVLSSFQIKNETFPDVTFPVLTVQTVYPGASTEEIEENVTTPLEDSLLNLEGYEAITSTSRENMSIITILYPFGEDIDKAKTDVESAVNKIELPEDADAQTRSISSTSRPIYQVAISAEDLTKLQKDVEDNIAPMIEKIEGVSGVNIVGNQATEIEIVVDEEKAAEYGLSLSAIKDAVKQADYKLPAGTLKQEGNSIPVEIYGDIKGTKAIEEIDIPLSQQETAPNPGQQKPSAPDQQGAPSGQQGQTPRPQSVTLSEIAEVKESTERSEISRFNGEDSLLLEVSKGQDANTVDVTDEIKSVLQKAADEKDYELFPLLDQGEEVNKSLSTLLKEAGLGALFTILVILVFLRNFRATIIAIISLPISIFGTITLLDQFGYTLNIMTLGGLAVSVGRIVDDSIVVIENIYRWRQERPELTQREVVLKATKEVMGAVASSTVATLIVFLPLAIVGGILGEFFRPFALAVVFSITISLLVAIMLIPVLGKFFFKKVNHDPKPSRLATIYEKILRFTLRKKALVFVSAGLLLFGSLAMIPAIGTSFLPTEPSTKFEVEVTMPDETALEETSDMAREVEEALAEEDDIDYSQVSIGFSAEQQMPGVVQNNPENVARFFINVNEDVSVEKAMKKYEADILDIAKKQAADATAAAKEIQTEGPPAGNTVEVNLYSNDLEQLKEASTQVEELLLNEDRVKNIKNNMDDTQTKFRVGLNEEGKEANVSPYQIIQPMNERLDSVNGGKINLNGKEWDLQLTFDEQFETKEDIESFTIMTAQGEKKLSEIADIQEVDVPSSIKHQDGRISNLVTANVKGNDTPEVTKDIQADVDALSLPDGVEVEFTGGLEMITEGFADLGLAMGVAIGLVFLVLSMTFGGILTPIVILSSLIFVPIGSLTGLLISGSTLSMSAMIGLLMLIGIVVTNAVVLLDRLESNRRNGMELTEAIVEASTTRLRPILMTAFATIFALIPLASTDSASGLISKGLAITVIGGLTTSTLLTLIFVPVLYKAVGKWRKLSE</sequence>
<dbReference type="Gene3D" id="3.30.70.1320">
    <property type="entry name" value="Multidrug efflux transporter AcrB pore domain like"/>
    <property type="match status" value="1"/>
</dbReference>
<dbReference type="Gene3D" id="3.30.2090.10">
    <property type="entry name" value="Multidrug efflux transporter AcrB TolC docking domain, DN and DC subdomains"/>
    <property type="match status" value="2"/>
</dbReference>
<evidence type="ECO:0000256" key="3">
    <source>
        <dbReference type="SAM" id="Phobius"/>
    </source>
</evidence>
<name>A0ABS9GUM7_9BACL</name>
<keyword evidence="3" id="KW-0812">Transmembrane</keyword>
<dbReference type="RefSeq" id="WP_236331396.1">
    <property type="nucleotide sequence ID" value="NZ_JAKIJS010000001.1"/>
</dbReference>
<dbReference type="Gene3D" id="3.30.70.1430">
    <property type="entry name" value="Multidrug efflux transporter AcrB pore domain"/>
    <property type="match status" value="2"/>
</dbReference>
<feature type="transmembrane region" description="Helical" evidence="3">
    <location>
        <begin position="1002"/>
        <end position="1025"/>
    </location>
</feature>
<evidence type="ECO:0000256" key="2">
    <source>
        <dbReference type="SAM" id="MobiDB-lite"/>
    </source>
</evidence>
<reference evidence="4 5" key="1">
    <citation type="submission" date="2022-01" db="EMBL/GenBank/DDBJ databases">
        <title>Alkalihalobacillus sp. EGI L200015, a novel bacterium isolated from a salt lake sediment.</title>
        <authorList>
            <person name="Gao L."/>
            <person name="Fang B.-Z."/>
            <person name="Li W.-J."/>
        </authorList>
    </citation>
    <scope>NUCLEOTIDE SEQUENCE [LARGE SCALE GENOMIC DNA]</scope>
    <source>
        <strain evidence="4 5">KCTC 12718</strain>
    </source>
</reference>
<dbReference type="Pfam" id="PF00873">
    <property type="entry name" value="ACR_tran"/>
    <property type="match status" value="2"/>
</dbReference>
<comment type="caution">
    <text evidence="4">The sequence shown here is derived from an EMBL/GenBank/DDBJ whole genome shotgun (WGS) entry which is preliminary data.</text>
</comment>
<feature type="transmembrane region" description="Helical" evidence="3">
    <location>
        <begin position="925"/>
        <end position="946"/>
    </location>
</feature>
<feature type="transmembrane region" description="Helical" evidence="3">
    <location>
        <begin position="411"/>
        <end position="433"/>
    </location>
</feature>
<feature type="region of interest" description="Disordered" evidence="2">
    <location>
        <begin position="246"/>
        <end position="280"/>
    </location>
</feature>
<gene>
    <name evidence="4" type="ORF">L2716_02315</name>
</gene>
<feature type="transmembrane region" description="Helical" evidence="3">
    <location>
        <begin position="973"/>
        <end position="990"/>
    </location>
</feature>
<feature type="transmembrane region" description="Helical" evidence="3">
    <location>
        <begin position="454"/>
        <end position="481"/>
    </location>
</feature>
<protein>
    <submittedName>
        <fullName evidence="4">Efflux RND transporter permease subunit</fullName>
    </submittedName>
</protein>
<dbReference type="Proteomes" id="UP001649381">
    <property type="component" value="Unassembled WGS sequence"/>
</dbReference>
<evidence type="ECO:0000313" key="5">
    <source>
        <dbReference type="Proteomes" id="UP001649381"/>
    </source>
</evidence>
<dbReference type="Gene3D" id="1.20.1640.10">
    <property type="entry name" value="Multidrug efflux transporter AcrB transmembrane domain"/>
    <property type="match status" value="2"/>
</dbReference>
<keyword evidence="3" id="KW-1133">Transmembrane helix</keyword>
<feature type="transmembrane region" description="Helical" evidence="3">
    <location>
        <begin position="382"/>
        <end position="399"/>
    </location>
</feature>
<feature type="transmembrane region" description="Helical" evidence="3">
    <location>
        <begin position="899"/>
        <end position="919"/>
    </location>
</feature>
<dbReference type="EMBL" id="JAKIJS010000001">
    <property type="protein sequence ID" value="MCF6136547.1"/>
    <property type="molecule type" value="Genomic_DNA"/>
</dbReference>
<dbReference type="InterPro" id="IPR027463">
    <property type="entry name" value="AcrB_DN_DC_subdom"/>
</dbReference>
<dbReference type="SUPFAM" id="SSF82714">
    <property type="entry name" value="Multidrug efflux transporter AcrB TolC docking domain, DN and DC subdomains"/>
    <property type="match status" value="1"/>
</dbReference>
<dbReference type="PANTHER" id="PTHR32063">
    <property type="match status" value="1"/>
</dbReference>
<dbReference type="SUPFAM" id="SSF82693">
    <property type="entry name" value="Multidrug efflux transporter AcrB pore domain, PN1, PN2, PC1 and PC2 subdomains"/>
    <property type="match status" value="2"/>
</dbReference>
<feature type="coiled-coil region" evidence="1">
    <location>
        <begin position="658"/>
        <end position="708"/>
    </location>
</feature>
<evidence type="ECO:0000256" key="1">
    <source>
        <dbReference type="SAM" id="Coils"/>
    </source>
</evidence>
<dbReference type="PRINTS" id="PR00702">
    <property type="entry name" value="ACRIFLAVINRP"/>
</dbReference>